<dbReference type="Proteomes" id="UP000054092">
    <property type="component" value="Unassembled WGS sequence"/>
</dbReference>
<accession>A0A101HSD7</accession>
<dbReference type="AlphaFoldDB" id="A0A101HSD7"/>
<dbReference type="Gene3D" id="3.30.70.20">
    <property type="match status" value="1"/>
</dbReference>
<dbReference type="PATRIC" id="fig|1184387.3.peg.347"/>
<dbReference type="Pfam" id="PF01656">
    <property type="entry name" value="CbiA"/>
    <property type="match status" value="1"/>
</dbReference>
<evidence type="ECO:0000256" key="2">
    <source>
        <dbReference type="ARBA" id="ARBA00023004"/>
    </source>
</evidence>
<evidence type="ECO:0000256" key="3">
    <source>
        <dbReference type="ARBA" id="ARBA00023014"/>
    </source>
</evidence>
<dbReference type="GO" id="GO:0046872">
    <property type="term" value="F:metal ion binding"/>
    <property type="evidence" value="ECO:0007669"/>
    <property type="project" value="UniProtKB-KW"/>
</dbReference>
<protein>
    <submittedName>
        <fullName evidence="5">Cobyrinic acid ac-diamide synthase</fullName>
    </submittedName>
</protein>
<evidence type="ECO:0000313" key="6">
    <source>
        <dbReference type="Proteomes" id="UP000054092"/>
    </source>
</evidence>
<dbReference type="InterPro" id="IPR027417">
    <property type="entry name" value="P-loop_NTPase"/>
</dbReference>
<dbReference type="EMBL" id="LGGP01000008">
    <property type="protein sequence ID" value="KUK82248.1"/>
    <property type="molecule type" value="Genomic_DNA"/>
</dbReference>
<dbReference type="InterPro" id="IPR017896">
    <property type="entry name" value="4Fe4S_Fe-S-bd"/>
</dbReference>
<dbReference type="SUPFAM" id="SSF52540">
    <property type="entry name" value="P-loop containing nucleoside triphosphate hydrolases"/>
    <property type="match status" value="1"/>
</dbReference>
<feature type="domain" description="4Fe-4S ferredoxin-type" evidence="4">
    <location>
        <begin position="79"/>
        <end position="102"/>
    </location>
</feature>
<proteinExistence type="predicted"/>
<dbReference type="Pfam" id="PF00037">
    <property type="entry name" value="Fer4"/>
    <property type="match status" value="2"/>
</dbReference>
<dbReference type="InterPro" id="IPR017900">
    <property type="entry name" value="4Fe4S_Fe_S_CS"/>
</dbReference>
<keyword evidence="3" id="KW-0411">Iron-sulfur</keyword>
<dbReference type="Gene3D" id="3.40.50.300">
    <property type="entry name" value="P-loop containing nucleotide triphosphate hydrolases"/>
    <property type="match status" value="1"/>
</dbReference>
<dbReference type="PROSITE" id="PS00198">
    <property type="entry name" value="4FE4S_FER_1"/>
    <property type="match status" value="1"/>
</dbReference>
<dbReference type="CDD" id="cd03110">
    <property type="entry name" value="SIMIBI_bact_arch"/>
    <property type="match status" value="1"/>
</dbReference>
<name>A0A101HSD7_9BACT</name>
<organism evidence="5 6">
    <name type="scientific">Mesotoga prima</name>
    <dbReference type="NCBI Taxonomy" id="1184387"/>
    <lineage>
        <taxon>Bacteria</taxon>
        <taxon>Thermotogati</taxon>
        <taxon>Thermotogota</taxon>
        <taxon>Thermotogae</taxon>
        <taxon>Kosmotogales</taxon>
        <taxon>Kosmotogaceae</taxon>
        <taxon>Mesotoga</taxon>
    </lineage>
</organism>
<keyword evidence="2" id="KW-0408">Iron</keyword>
<evidence type="ECO:0000259" key="4">
    <source>
        <dbReference type="PROSITE" id="PS51379"/>
    </source>
</evidence>
<evidence type="ECO:0000313" key="5">
    <source>
        <dbReference type="EMBL" id="KUK82248.1"/>
    </source>
</evidence>
<sequence>MEDTVQKTGGKDHLFIGGVMMFQLAIVSGKGGTGKTTLAGSLSSLFDSIVMADCDVDAPNLHLILENKQIEKFEYYGGKKAEISDQCISCGLCEKFCRFDAIIRGGPYSIDPYACEGCGMCVAVCPADAISLKDNKSGEYFLSQSNEIPLVHALLTPGEETSGGLVAEVRKLAINVAEREKREVIVIDGAPGIGCPATSSITGATYVLAVAEPTVSGNHDLARIVETIKHFKRDFGIVINKWDLNRSKSAFIESWCGANGIELLGKIPFDEQVEKATIMGKPVVAIEDSTAAQAIKRIALRLKRKISGGVEE</sequence>
<dbReference type="PANTHER" id="PTHR43534:SF1">
    <property type="entry name" value="4FE-4S CLUSTER CONTAINING PARA FAMILY ATPASE PROTEIN"/>
    <property type="match status" value="1"/>
</dbReference>
<dbReference type="PANTHER" id="PTHR43534">
    <property type="entry name" value="MIND SUPERFAMILY P-LOOP ATPASE CONTAINING AN INSERTED FERREDOXIN DOMAIN"/>
    <property type="match status" value="1"/>
</dbReference>
<dbReference type="InterPro" id="IPR002586">
    <property type="entry name" value="CobQ/CobB/MinD/ParA_Nub-bd_dom"/>
</dbReference>
<feature type="domain" description="4Fe-4S ferredoxin-type" evidence="4">
    <location>
        <begin position="106"/>
        <end position="135"/>
    </location>
</feature>
<dbReference type="GO" id="GO:0051536">
    <property type="term" value="F:iron-sulfur cluster binding"/>
    <property type="evidence" value="ECO:0007669"/>
    <property type="project" value="UniProtKB-KW"/>
</dbReference>
<gene>
    <name evidence="5" type="ORF">XD94_0100</name>
</gene>
<keyword evidence="1" id="KW-0479">Metal-binding</keyword>
<dbReference type="PROSITE" id="PS51379">
    <property type="entry name" value="4FE4S_FER_2"/>
    <property type="match status" value="2"/>
</dbReference>
<evidence type="ECO:0000256" key="1">
    <source>
        <dbReference type="ARBA" id="ARBA00022723"/>
    </source>
</evidence>
<reference evidence="6" key="1">
    <citation type="journal article" date="2015" name="MBio">
        <title>Genome-Resolved Metagenomic Analysis Reveals Roles for Candidate Phyla and Other Microbial Community Members in Biogeochemical Transformations in Oil Reservoirs.</title>
        <authorList>
            <person name="Hu P."/>
            <person name="Tom L."/>
            <person name="Singh A."/>
            <person name="Thomas B.C."/>
            <person name="Baker B.J."/>
            <person name="Piceno Y.M."/>
            <person name="Andersen G.L."/>
            <person name="Banfield J.F."/>
        </authorList>
    </citation>
    <scope>NUCLEOTIDE SEQUENCE [LARGE SCALE GENOMIC DNA]</scope>
</reference>
<comment type="caution">
    <text evidence="5">The sequence shown here is derived from an EMBL/GenBank/DDBJ whole genome shotgun (WGS) entry which is preliminary data.</text>
</comment>